<dbReference type="GeneID" id="94369457"/>
<evidence type="ECO:0000313" key="3">
    <source>
        <dbReference type="Proteomes" id="UP000615593"/>
    </source>
</evidence>
<dbReference type="Pfam" id="PF03358">
    <property type="entry name" value="FMN_red"/>
    <property type="match status" value="1"/>
</dbReference>
<accession>A0ABQ3BWE6</accession>
<gene>
    <name evidence="2" type="ORF">GCM10008088_17920</name>
</gene>
<reference evidence="3" key="1">
    <citation type="journal article" date="2019" name="Int. J. Syst. Evol. Microbiol.">
        <title>The Global Catalogue of Microorganisms (GCM) 10K type strain sequencing project: providing services to taxonomists for standard genome sequencing and annotation.</title>
        <authorList>
            <consortium name="The Broad Institute Genomics Platform"/>
            <consortium name="The Broad Institute Genome Sequencing Center for Infectious Disease"/>
            <person name="Wu L."/>
            <person name="Ma J."/>
        </authorList>
    </citation>
    <scope>NUCLEOTIDE SEQUENCE [LARGE SCALE GENOMIC DNA]</scope>
    <source>
        <strain evidence="3">KCTC 12708</strain>
    </source>
</reference>
<dbReference type="InterPro" id="IPR029039">
    <property type="entry name" value="Flavoprotein-like_sf"/>
</dbReference>
<feature type="domain" description="NADPH-dependent FMN reductase-like" evidence="1">
    <location>
        <begin position="1"/>
        <end position="142"/>
    </location>
</feature>
<organism evidence="2 3">
    <name type="scientific">Mesonia mobilis</name>
    <dbReference type="NCBI Taxonomy" id="369791"/>
    <lineage>
        <taxon>Bacteria</taxon>
        <taxon>Pseudomonadati</taxon>
        <taxon>Bacteroidota</taxon>
        <taxon>Flavobacteriia</taxon>
        <taxon>Flavobacteriales</taxon>
        <taxon>Flavobacteriaceae</taxon>
        <taxon>Mesonia</taxon>
    </lineage>
</organism>
<comment type="caution">
    <text evidence="2">The sequence shown here is derived from an EMBL/GenBank/DDBJ whole genome shotgun (WGS) entry which is preliminary data.</text>
</comment>
<protein>
    <recommendedName>
        <fullName evidence="1">NADPH-dependent FMN reductase-like domain-containing protein</fullName>
    </recommendedName>
</protein>
<proteinExistence type="predicted"/>
<dbReference type="RefSeq" id="WP_027885695.1">
    <property type="nucleotide sequence ID" value="NZ_BMWY01000004.1"/>
</dbReference>
<name>A0ABQ3BWE6_9FLAO</name>
<sequence length="184" mass="21005">MKVLLFNGTLSSAQDTSEQITDYLKNHLEHLGFEVVVFRLAAHDIPFFDPRIKETPAAVKQMLEIFRECDRHIRLTPLYHGGMVGAMKNCLDWLVLSAQENFPYLTSKVVGLICWAYGGNAATGIDALRTIVANLRAWTLPYSIPIVREDLYEHQTASFTVLYQERFKRLSELLVEDTLPVYGR</sequence>
<evidence type="ECO:0000313" key="2">
    <source>
        <dbReference type="EMBL" id="GGZ56746.1"/>
    </source>
</evidence>
<dbReference type="Gene3D" id="3.40.50.360">
    <property type="match status" value="1"/>
</dbReference>
<dbReference type="EMBL" id="BMWY01000004">
    <property type="protein sequence ID" value="GGZ56746.1"/>
    <property type="molecule type" value="Genomic_DNA"/>
</dbReference>
<keyword evidence="3" id="KW-1185">Reference proteome</keyword>
<dbReference type="InterPro" id="IPR005025">
    <property type="entry name" value="FMN_Rdtase-like_dom"/>
</dbReference>
<dbReference type="SUPFAM" id="SSF52218">
    <property type="entry name" value="Flavoproteins"/>
    <property type="match status" value="1"/>
</dbReference>
<dbReference type="Proteomes" id="UP000615593">
    <property type="component" value="Unassembled WGS sequence"/>
</dbReference>
<evidence type="ECO:0000259" key="1">
    <source>
        <dbReference type="Pfam" id="PF03358"/>
    </source>
</evidence>